<feature type="region of interest" description="Disordered" evidence="1">
    <location>
        <begin position="1"/>
        <end position="23"/>
    </location>
</feature>
<accession>A0A432LK82</accession>
<dbReference type="AlphaFoldDB" id="A0A432LK82"/>
<dbReference type="GO" id="GO:0009100">
    <property type="term" value="P:glycoprotein metabolic process"/>
    <property type="evidence" value="ECO:0007669"/>
    <property type="project" value="UniProtKB-ARBA"/>
</dbReference>
<keyword evidence="4" id="KW-1185">Reference proteome</keyword>
<comment type="caution">
    <text evidence="3">The sequence shown here is derived from an EMBL/GenBank/DDBJ whole genome shotgun (WGS) entry which is preliminary data.</text>
</comment>
<dbReference type="EMBL" id="RYYU01000001">
    <property type="protein sequence ID" value="RUL59239.1"/>
    <property type="molecule type" value="Genomic_DNA"/>
</dbReference>
<name>A0A432LK82_9BACT</name>
<dbReference type="InterPro" id="IPR007074">
    <property type="entry name" value="LicD/FKTN/FKRP_NTP_transf"/>
</dbReference>
<evidence type="ECO:0000313" key="3">
    <source>
        <dbReference type="EMBL" id="RUL59239.1"/>
    </source>
</evidence>
<sequence>MNRTYNTGETDESLRSEYNPEGSTMRKAQMRMLDMLLYLQEAGRKCGARPRLDGGSVLGSLRHGGFIPWDDDADVVVSREDYKKIVDYLEQHPHPQYVVQTNRTDKGYYKEWATLRDLNSEYVSLEPVGSRDWRSHQALRYKGLHIDIFPYEPYVIPWMQRLAAKLSCVVNFDLAGRYPMLAQGGYMFLHNIVFPVFRITGRIFGSRDCFMHSYGAWFYEQNPRDAMLPLKPIVFEGHTFDGPADPEKLCRIAYGNYMELPPRDKRNRHNTEIKIW</sequence>
<dbReference type="InterPro" id="IPR052942">
    <property type="entry name" value="LPS_cholinephosphotransferase"/>
</dbReference>
<feature type="domain" description="LicD/FKTN/FKRP nucleotidyltransferase" evidence="2">
    <location>
        <begin position="52"/>
        <end position="154"/>
    </location>
</feature>
<dbReference type="PANTHER" id="PTHR43404:SF2">
    <property type="entry name" value="LIPOPOLYSACCHARIDE CHOLINEPHOSPHOTRANSFERASE LICD"/>
    <property type="match status" value="1"/>
</dbReference>
<dbReference type="GO" id="GO:0016740">
    <property type="term" value="F:transferase activity"/>
    <property type="evidence" value="ECO:0007669"/>
    <property type="project" value="UniProtKB-KW"/>
</dbReference>
<proteinExistence type="predicted"/>
<reference evidence="3 4" key="1">
    <citation type="submission" date="2018-12" db="EMBL/GenBank/DDBJ databases">
        <title>Genome sequencing of Prevotella sp. KCOM 3155 (= JS262).</title>
        <authorList>
            <person name="Kook J.-K."/>
            <person name="Park S.-N."/>
            <person name="Lim Y.K."/>
        </authorList>
    </citation>
    <scope>NUCLEOTIDE SEQUENCE [LARGE SCALE GENOMIC DNA]</scope>
    <source>
        <strain evidence="3 4">KCOM 3155</strain>
    </source>
</reference>
<dbReference type="OrthoDB" id="9786100at2"/>
<protein>
    <submittedName>
        <fullName evidence="3">Lipopolysaccharide cholinephosphotransferase</fullName>
    </submittedName>
</protein>
<organism evidence="3 4">
    <name type="scientific">Prevotella koreensis</name>
    <dbReference type="NCBI Taxonomy" id="2490854"/>
    <lineage>
        <taxon>Bacteria</taxon>
        <taxon>Pseudomonadati</taxon>
        <taxon>Bacteroidota</taxon>
        <taxon>Bacteroidia</taxon>
        <taxon>Bacteroidales</taxon>
        <taxon>Prevotellaceae</taxon>
        <taxon>Prevotella</taxon>
    </lineage>
</organism>
<dbReference type="Proteomes" id="UP000278983">
    <property type="component" value="Unassembled WGS sequence"/>
</dbReference>
<evidence type="ECO:0000313" key="4">
    <source>
        <dbReference type="Proteomes" id="UP000278983"/>
    </source>
</evidence>
<dbReference type="RefSeq" id="WP_126678401.1">
    <property type="nucleotide sequence ID" value="NZ_RYYU01000001.1"/>
</dbReference>
<keyword evidence="3" id="KW-0808">Transferase</keyword>
<gene>
    <name evidence="3" type="ORF">EHV08_05365</name>
</gene>
<dbReference type="Pfam" id="PF04991">
    <property type="entry name" value="LicD"/>
    <property type="match status" value="1"/>
</dbReference>
<evidence type="ECO:0000256" key="1">
    <source>
        <dbReference type="SAM" id="MobiDB-lite"/>
    </source>
</evidence>
<evidence type="ECO:0000259" key="2">
    <source>
        <dbReference type="Pfam" id="PF04991"/>
    </source>
</evidence>
<dbReference type="PANTHER" id="PTHR43404">
    <property type="entry name" value="LIPOPOLYSACCHARIDE CHOLINEPHOSPHOTRANSFERASE LICD"/>
    <property type="match status" value="1"/>
</dbReference>